<evidence type="ECO:0000256" key="2">
    <source>
        <dbReference type="SAM" id="Phobius"/>
    </source>
</evidence>
<evidence type="ECO:0008006" key="5">
    <source>
        <dbReference type="Google" id="ProtNLM"/>
    </source>
</evidence>
<dbReference type="InterPro" id="IPR052744">
    <property type="entry name" value="GPAT/DAPAT"/>
</dbReference>
<dbReference type="GO" id="GO:0016287">
    <property type="term" value="F:glycerone-phosphate O-acyltransferase activity"/>
    <property type="evidence" value="ECO:0007669"/>
    <property type="project" value="TreeGrafter"/>
</dbReference>
<gene>
    <name evidence="3" type="ORF">BGW38_006276</name>
</gene>
<evidence type="ECO:0000313" key="4">
    <source>
        <dbReference type="Proteomes" id="UP000780801"/>
    </source>
</evidence>
<dbReference type="PANTHER" id="PTHR31605">
    <property type="entry name" value="GLYCEROL-3-PHOSPHATE O-ACYLTRANSFERASE 1"/>
    <property type="match status" value="1"/>
</dbReference>
<dbReference type="GO" id="GO:0004366">
    <property type="term" value="F:glycerol-3-phosphate O-acyltransferase activity"/>
    <property type="evidence" value="ECO:0007669"/>
    <property type="project" value="TreeGrafter"/>
</dbReference>
<dbReference type="OrthoDB" id="1044435at2759"/>
<feature type="region of interest" description="Disordered" evidence="1">
    <location>
        <begin position="281"/>
        <end position="314"/>
    </location>
</feature>
<keyword evidence="4" id="KW-1185">Reference proteome</keyword>
<comment type="caution">
    <text evidence="3">The sequence shown here is derived from an EMBL/GenBank/DDBJ whole genome shotgun (WGS) entry which is preliminary data.</text>
</comment>
<keyword evidence="2" id="KW-1133">Transmembrane helix</keyword>
<proteinExistence type="predicted"/>
<feature type="compositionally biased region" description="Polar residues" evidence="1">
    <location>
        <begin position="145"/>
        <end position="156"/>
    </location>
</feature>
<sequence length="730" mass="80880">PQDVEKVTGNGTVTISTDGSSVSGDGIGWQLNVGDTIYIECGTFDDETRDSRVTQCYGVISEIISDHEARLKSPGLKWIPASLTSERDIAYVKQHKIVNSASLRIRVERGNTWVGINQALEGQPYPPEANRGNKTEIERFKQRFSLPTSSRSQNAGLENGSCVGHNNQDSPKAPRDINTTESTPLLRRSQPDHSTALARGSSRPEDLETRVMSAVPMGIQNQPLSSHQLNQAAARLSYSTTYSSIHGPAAEAGVSDVFDEEETTPLMTSHYQLPNGSTMLFENGGPDSSHAANDVSPTSTQSPGSPVATPNFELTTGSSNGLSKSHFPGYPCPFQYTRMIDHSKIYESVWKNFGDNRTVAVFPEGVSSDDYHLLDFKYGCTIMVLGYLAHNPGRDLKVIPCGLNFFNRHRFRSRFYADYGAPITVPTRLVEMFREGGDAKKQACTELLQIFYGAVEGLTLNAPSYDELRLYKATRRLYSTGKKLSVPQKLELTRRFARGYGQLSSAMVPAIAELKRDINAYDQHLNHSHVRDSQLTTNPSLLAALILTLPAMLLLPLLFLLSLPGTIMFGAVGMSATWVGKAKGVQAMLAFQSYLPVSRWPGRDVIATWKIVVSLALMPVCFLVYGTLLTLLASLNWGIIEETYGWPLTTGRLVCLWLVLSLLAMPSLAFGTVWIWEWQIDLKMQIQVWWWKLCGGNAEMKRWRADLVERVDKMVEKMGGRQAFDVSGHH</sequence>
<feature type="transmembrane region" description="Helical" evidence="2">
    <location>
        <begin position="651"/>
        <end position="676"/>
    </location>
</feature>
<feature type="compositionally biased region" description="Polar residues" evidence="1">
    <location>
        <begin position="295"/>
        <end position="304"/>
    </location>
</feature>
<accession>A0A9P6KIH5</accession>
<name>A0A9P6KIH5_9FUNG</name>
<dbReference type="Proteomes" id="UP000780801">
    <property type="component" value="Unassembled WGS sequence"/>
</dbReference>
<keyword evidence="2" id="KW-0472">Membrane</keyword>
<dbReference type="GO" id="GO:0008654">
    <property type="term" value="P:phospholipid biosynthetic process"/>
    <property type="evidence" value="ECO:0007669"/>
    <property type="project" value="TreeGrafter"/>
</dbReference>
<evidence type="ECO:0000256" key="1">
    <source>
        <dbReference type="SAM" id="MobiDB-lite"/>
    </source>
</evidence>
<organism evidence="3 4">
    <name type="scientific">Lunasporangiospora selenospora</name>
    <dbReference type="NCBI Taxonomy" id="979761"/>
    <lineage>
        <taxon>Eukaryota</taxon>
        <taxon>Fungi</taxon>
        <taxon>Fungi incertae sedis</taxon>
        <taxon>Mucoromycota</taxon>
        <taxon>Mortierellomycotina</taxon>
        <taxon>Mortierellomycetes</taxon>
        <taxon>Mortierellales</taxon>
        <taxon>Mortierellaceae</taxon>
        <taxon>Lunasporangiospora</taxon>
    </lineage>
</organism>
<keyword evidence="2" id="KW-0812">Transmembrane</keyword>
<dbReference type="PANTHER" id="PTHR31605:SF0">
    <property type="entry name" value="GLYCEROL-3-PHOSPHATE O-ACYLTRANSFERASE 1"/>
    <property type="match status" value="1"/>
</dbReference>
<feature type="region of interest" description="Disordered" evidence="1">
    <location>
        <begin position="143"/>
        <end position="206"/>
    </location>
</feature>
<protein>
    <recommendedName>
        <fullName evidence="5">Phospholipid/glycerol acyltransferase domain-containing protein</fullName>
    </recommendedName>
</protein>
<feature type="non-terminal residue" evidence="3">
    <location>
        <position position="730"/>
    </location>
</feature>
<reference evidence="3" key="1">
    <citation type="journal article" date="2020" name="Fungal Divers.">
        <title>Resolving the Mortierellaceae phylogeny through synthesis of multi-gene phylogenetics and phylogenomics.</title>
        <authorList>
            <person name="Vandepol N."/>
            <person name="Liber J."/>
            <person name="Desiro A."/>
            <person name="Na H."/>
            <person name="Kennedy M."/>
            <person name="Barry K."/>
            <person name="Grigoriev I.V."/>
            <person name="Miller A.N."/>
            <person name="O'Donnell K."/>
            <person name="Stajich J.E."/>
            <person name="Bonito G."/>
        </authorList>
    </citation>
    <scope>NUCLEOTIDE SEQUENCE</scope>
    <source>
        <strain evidence="3">KOD1015</strain>
    </source>
</reference>
<dbReference type="EMBL" id="JAABOA010000004">
    <property type="protein sequence ID" value="KAF9586734.1"/>
    <property type="molecule type" value="Genomic_DNA"/>
</dbReference>
<dbReference type="AlphaFoldDB" id="A0A9P6KIH5"/>
<evidence type="ECO:0000313" key="3">
    <source>
        <dbReference type="EMBL" id="KAF9586734.1"/>
    </source>
</evidence>
<feature type="transmembrane region" description="Helical" evidence="2">
    <location>
        <begin position="611"/>
        <end position="639"/>
    </location>
</feature>